<dbReference type="PANTHER" id="PTHR33178">
    <property type="match status" value="1"/>
</dbReference>
<evidence type="ECO:0000256" key="1">
    <source>
        <dbReference type="ARBA" id="ARBA00011738"/>
    </source>
</evidence>
<dbReference type="Gene3D" id="3.30.70.100">
    <property type="match status" value="2"/>
</dbReference>
<dbReference type="InterPro" id="IPR009741">
    <property type="entry name" value="EARLY_FLOWERING_4_dom"/>
</dbReference>
<feature type="domain" description="Stress-response A/B barrel" evidence="2">
    <location>
        <begin position="292"/>
        <end position="382"/>
    </location>
</feature>
<dbReference type="EMBL" id="JADCNL010000013">
    <property type="protein sequence ID" value="KAG0455039.1"/>
    <property type="molecule type" value="Genomic_DNA"/>
</dbReference>
<reference evidence="3 4" key="1">
    <citation type="journal article" date="2020" name="Nat. Food">
        <title>A phased Vanilla planifolia genome enables genetic improvement of flavour and production.</title>
        <authorList>
            <person name="Hasing T."/>
            <person name="Tang H."/>
            <person name="Brym M."/>
            <person name="Khazi F."/>
            <person name="Huang T."/>
            <person name="Chambers A.H."/>
        </authorList>
    </citation>
    <scope>NUCLEOTIDE SEQUENCE [LARGE SCALE GENOMIC DNA]</scope>
    <source>
        <tissue evidence="3">Leaf</tissue>
    </source>
</reference>
<dbReference type="Pfam" id="PF07876">
    <property type="entry name" value="Dabb"/>
    <property type="match status" value="2"/>
</dbReference>
<evidence type="ECO:0000313" key="3">
    <source>
        <dbReference type="EMBL" id="KAG0455039.1"/>
    </source>
</evidence>
<dbReference type="InterPro" id="IPR044662">
    <property type="entry name" value="HS1/DABB1-like"/>
</dbReference>
<dbReference type="InterPro" id="IPR013097">
    <property type="entry name" value="Dabb"/>
</dbReference>
<dbReference type="SUPFAM" id="SSF54909">
    <property type="entry name" value="Dimeric alpha+beta barrel"/>
    <property type="match status" value="2"/>
</dbReference>
<proteinExistence type="predicted"/>
<name>A0A835PNR8_VANPL</name>
<keyword evidence="4" id="KW-1185">Reference proteome</keyword>
<evidence type="ECO:0000313" key="4">
    <source>
        <dbReference type="Proteomes" id="UP000636800"/>
    </source>
</evidence>
<evidence type="ECO:0000259" key="2">
    <source>
        <dbReference type="PROSITE" id="PS51502"/>
    </source>
</evidence>
<dbReference type="PANTHER" id="PTHR33178:SF3">
    <property type="entry name" value="STRESS-RESPONSE A_B BARREL DOMAIN-CONTAINING PROTEIN UP3"/>
    <property type="match status" value="1"/>
</dbReference>
<organism evidence="3 4">
    <name type="scientific">Vanilla planifolia</name>
    <name type="common">Vanilla</name>
    <dbReference type="NCBI Taxonomy" id="51239"/>
    <lineage>
        <taxon>Eukaryota</taxon>
        <taxon>Viridiplantae</taxon>
        <taxon>Streptophyta</taxon>
        <taxon>Embryophyta</taxon>
        <taxon>Tracheophyta</taxon>
        <taxon>Spermatophyta</taxon>
        <taxon>Magnoliopsida</taxon>
        <taxon>Liliopsida</taxon>
        <taxon>Asparagales</taxon>
        <taxon>Orchidaceae</taxon>
        <taxon>Vanilloideae</taxon>
        <taxon>Vanilleae</taxon>
        <taxon>Vanilla</taxon>
    </lineage>
</organism>
<sequence>MEEDPSSGLRYYTVLETKVLQSFQASFVQVQNILNQNSLLIKEINQNHESMIPCNLGRNPGLIRELNDNMRRVVELYRGFSNSFLEAASDGDSAGIWRSDGKFGSKRNWSGEMLCLKTPRYLHQNVSPLKALLAPLHSSSSLSPRSPSRRCRPLPRLSLFSSSAASSATKMPLLSAVDHVVLFKVRDSTDPSKIDAMISNLRSLVTLDIATYLTAGPILRNRSAASESAGFTHLLHSRYRSKADLATYSAHPAHLAVVKENVFTICDDIMAVDWVAKIESSVALAPSSPGSAMRLTLAKPREGAIAADLVRVIDGVRASLPAGVQVSYGENFSPARAKGYEVGFISVFPGLDELDALEGKEEIEEHKEKLKPLLESLMVVDYLIPTASSSL</sequence>
<dbReference type="OrthoDB" id="695689at2759"/>
<comment type="subunit">
    <text evidence="1">Homodimer.</text>
</comment>
<comment type="caution">
    <text evidence="3">The sequence shown here is derived from an EMBL/GenBank/DDBJ whole genome shotgun (WGS) entry which is preliminary data.</text>
</comment>
<protein>
    <recommendedName>
        <fullName evidence="2">Stress-response A/B barrel domain-containing protein</fullName>
    </recommendedName>
</protein>
<dbReference type="InterPro" id="IPR011008">
    <property type="entry name" value="Dimeric_a/b-barrel"/>
</dbReference>
<dbReference type="Pfam" id="PF07011">
    <property type="entry name" value="Elf4"/>
    <property type="match status" value="1"/>
</dbReference>
<dbReference type="SMART" id="SM00886">
    <property type="entry name" value="Dabb"/>
    <property type="match status" value="2"/>
</dbReference>
<gene>
    <name evidence="3" type="ORF">HPP92_024331</name>
</gene>
<dbReference type="PROSITE" id="PS51502">
    <property type="entry name" value="S_R_A_B_BARREL"/>
    <property type="match status" value="2"/>
</dbReference>
<dbReference type="AlphaFoldDB" id="A0A835PNR8"/>
<feature type="domain" description="Stress-response A/B barrel" evidence="2">
    <location>
        <begin position="177"/>
        <end position="274"/>
    </location>
</feature>
<accession>A0A835PNR8</accession>
<dbReference type="Proteomes" id="UP000636800">
    <property type="component" value="Chromosome 13"/>
</dbReference>